<gene>
    <name evidence="3" type="primary">GLEAN_10097</name>
    <name evidence="3" type="ORF">TcasGA2_TC010097</name>
</gene>
<reference evidence="3 4" key="1">
    <citation type="journal article" date="2008" name="Nature">
        <title>The genome of the model beetle and pest Tribolium castaneum.</title>
        <authorList>
            <consortium name="Tribolium Genome Sequencing Consortium"/>
            <person name="Richards S."/>
            <person name="Gibbs R.A."/>
            <person name="Weinstock G.M."/>
            <person name="Brown S.J."/>
            <person name="Denell R."/>
            <person name="Beeman R.W."/>
            <person name="Gibbs R."/>
            <person name="Beeman R.W."/>
            <person name="Brown S.J."/>
            <person name="Bucher G."/>
            <person name="Friedrich M."/>
            <person name="Grimmelikhuijzen C.J."/>
            <person name="Klingler M."/>
            <person name="Lorenzen M."/>
            <person name="Richards S."/>
            <person name="Roth S."/>
            <person name="Schroder R."/>
            <person name="Tautz D."/>
            <person name="Zdobnov E.M."/>
            <person name="Muzny D."/>
            <person name="Gibbs R.A."/>
            <person name="Weinstock G.M."/>
            <person name="Attaway T."/>
            <person name="Bell S."/>
            <person name="Buhay C.J."/>
            <person name="Chandrabose M.N."/>
            <person name="Chavez D."/>
            <person name="Clerk-Blankenburg K.P."/>
            <person name="Cree A."/>
            <person name="Dao M."/>
            <person name="Davis C."/>
            <person name="Chacko J."/>
            <person name="Dinh H."/>
            <person name="Dugan-Rocha S."/>
            <person name="Fowler G."/>
            <person name="Garner T.T."/>
            <person name="Garnes J."/>
            <person name="Gnirke A."/>
            <person name="Hawes A."/>
            <person name="Hernandez J."/>
            <person name="Hines S."/>
            <person name="Holder M."/>
            <person name="Hume J."/>
            <person name="Jhangiani S.N."/>
            <person name="Joshi V."/>
            <person name="Khan Z.M."/>
            <person name="Jackson L."/>
            <person name="Kovar C."/>
            <person name="Kowis A."/>
            <person name="Lee S."/>
            <person name="Lewis L.R."/>
            <person name="Margolis J."/>
            <person name="Morgan M."/>
            <person name="Nazareth L.V."/>
            <person name="Nguyen N."/>
            <person name="Okwuonu G."/>
            <person name="Parker D."/>
            <person name="Richards S."/>
            <person name="Ruiz S.J."/>
            <person name="Santibanez J."/>
            <person name="Savard J."/>
            <person name="Scherer S.E."/>
            <person name="Schneider B."/>
            <person name="Sodergren E."/>
            <person name="Tautz D."/>
            <person name="Vattahil S."/>
            <person name="Villasana D."/>
            <person name="White C.S."/>
            <person name="Wright R."/>
            <person name="Park Y."/>
            <person name="Beeman R.W."/>
            <person name="Lord J."/>
            <person name="Oppert B."/>
            <person name="Lorenzen M."/>
            <person name="Brown S."/>
            <person name="Wang L."/>
            <person name="Savard J."/>
            <person name="Tautz D."/>
            <person name="Richards S."/>
            <person name="Weinstock G."/>
            <person name="Gibbs R.A."/>
            <person name="Liu Y."/>
            <person name="Worley K."/>
            <person name="Weinstock G."/>
            <person name="Elsik C.G."/>
            <person name="Reese J.T."/>
            <person name="Elhaik E."/>
            <person name="Landan G."/>
            <person name="Graur D."/>
            <person name="Arensburger P."/>
            <person name="Atkinson P."/>
            <person name="Beeman R.W."/>
            <person name="Beidler J."/>
            <person name="Brown S.J."/>
            <person name="Demuth J.P."/>
            <person name="Drury D.W."/>
            <person name="Du Y.Z."/>
            <person name="Fujiwara H."/>
            <person name="Lorenzen M."/>
            <person name="Maselli V."/>
            <person name="Osanai M."/>
            <person name="Park Y."/>
            <person name="Robertson H.M."/>
            <person name="Tu Z."/>
            <person name="Wang J.J."/>
            <person name="Wang S."/>
            <person name="Richards S."/>
            <person name="Song H."/>
            <person name="Zhang L."/>
            <person name="Sodergren E."/>
            <person name="Werner D."/>
            <person name="Stanke M."/>
            <person name="Morgenstern B."/>
            <person name="Solovyev V."/>
            <person name="Kosarev P."/>
            <person name="Brown G."/>
            <person name="Chen H.C."/>
            <person name="Ermolaeva O."/>
            <person name="Hlavina W."/>
            <person name="Kapustin Y."/>
            <person name="Kiryutin B."/>
            <person name="Kitts P."/>
            <person name="Maglott D."/>
            <person name="Pruitt K."/>
            <person name="Sapojnikov V."/>
            <person name="Souvorov A."/>
            <person name="Mackey A.J."/>
            <person name="Waterhouse R.M."/>
            <person name="Wyder S."/>
            <person name="Zdobnov E.M."/>
            <person name="Zdobnov E.M."/>
            <person name="Wyder S."/>
            <person name="Kriventseva E.V."/>
            <person name="Kadowaki T."/>
            <person name="Bork P."/>
            <person name="Aranda M."/>
            <person name="Bao R."/>
            <person name="Beermann A."/>
            <person name="Berns N."/>
            <person name="Bolognesi R."/>
            <person name="Bonneton F."/>
            <person name="Bopp D."/>
            <person name="Brown S.J."/>
            <person name="Bucher G."/>
            <person name="Butts T."/>
            <person name="Chaumot A."/>
            <person name="Denell R.E."/>
            <person name="Ferrier D.E."/>
            <person name="Friedrich M."/>
            <person name="Gordon C.M."/>
            <person name="Jindra M."/>
            <person name="Klingler M."/>
            <person name="Lan Q."/>
            <person name="Lattorff H.M."/>
            <person name="Laudet V."/>
            <person name="von Levetsow C."/>
            <person name="Liu Z."/>
            <person name="Lutz R."/>
            <person name="Lynch J.A."/>
            <person name="da Fonseca R.N."/>
            <person name="Posnien N."/>
            <person name="Reuter R."/>
            <person name="Roth S."/>
            <person name="Savard J."/>
            <person name="Schinko J.B."/>
            <person name="Schmitt C."/>
            <person name="Schoppmeier M."/>
            <person name="Schroder R."/>
            <person name="Shippy T.D."/>
            <person name="Simonnet F."/>
            <person name="Marques-Souza H."/>
            <person name="Tautz D."/>
            <person name="Tomoyasu Y."/>
            <person name="Trauner J."/>
            <person name="Van der Zee M."/>
            <person name="Vervoort M."/>
            <person name="Wittkopp N."/>
            <person name="Wimmer E.A."/>
            <person name="Yang X."/>
            <person name="Jones A.K."/>
            <person name="Sattelle D.B."/>
            <person name="Ebert P.R."/>
            <person name="Nelson D."/>
            <person name="Scott J.G."/>
            <person name="Beeman R.W."/>
            <person name="Muthukrishnan S."/>
            <person name="Kramer K.J."/>
            <person name="Arakane Y."/>
            <person name="Beeman R.W."/>
            <person name="Zhu Q."/>
            <person name="Hogenkamp D."/>
            <person name="Dixit R."/>
            <person name="Oppert B."/>
            <person name="Jiang H."/>
            <person name="Zou Z."/>
            <person name="Marshall J."/>
            <person name="Elpidina E."/>
            <person name="Vinokurov K."/>
            <person name="Oppert C."/>
            <person name="Zou Z."/>
            <person name="Evans J."/>
            <person name="Lu Z."/>
            <person name="Zhao P."/>
            <person name="Sumathipala N."/>
            <person name="Altincicek B."/>
            <person name="Vilcinskas A."/>
            <person name="Williams M."/>
            <person name="Hultmark D."/>
            <person name="Hetru C."/>
            <person name="Jiang H."/>
            <person name="Grimmelikhuijzen C.J."/>
            <person name="Hauser F."/>
            <person name="Cazzamali G."/>
            <person name="Williamson M."/>
            <person name="Park Y."/>
            <person name="Li B."/>
            <person name="Tanaka Y."/>
            <person name="Predel R."/>
            <person name="Neupert S."/>
            <person name="Schachtner J."/>
            <person name="Verleyen P."/>
            <person name="Raible F."/>
            <person name="Bork P."/>
            <person name="Friedrich M."/>
            <person name="Walden K.K."/>
            <person name="Robertson H.M."/>
            <person name="Angeli S."/>
            <person name="Foret S."/>
            <person name="Bucher G."/>
            <person name="Schuetz S."/>
            <person name="Maleszka R."/>
            <person name="Wimmer E.A."/>
            <person name="Beeman R.W."/>
            <person name="Lorenzen M."/>
            <person name="Tomoyasu Y."/>
            <person name="Miller S.C."/>
            <person name="Grossmann D."/>
            <person name="Bucher G."/>
        </authorList>
    </citation>
    <scope>NUCLEOTIDE SEQUENCE [LARGE SCALE GENOMIC DNA]</scope>
    <source>
        <strain evidence="3 4">Georgia GA2</strain>
    </source>
</reference>
<dbReference type="EMBL" id="KQ971354">
    <property type="protein sequence ID" value="EFA07107.1"/>
    <property type="molecule type" value="Genomic_DNA"/>
</dbReference>
<organism evidence="3 4">
    <name type="scientific">Tribolium castaneum</name>
    <name type="common">Red flour beetle</name>
    <dbReference type="NCBI Taxonomy" id="7070"/>
    <lineage>
        <taxon>Eukaryota</taxon>
        <taxon>Metazoa</taxon>
        <taxon>Ecdysozoa</taxon>
        <taxon>Arthropoda</taxon>
        <taxon>Hexapoda</taxon>
        <taxon>Insecta</taxon>
        <taxon>Pterygota</taxon>
        <taxon>Neoptera</taxon>
        <taxon>Endopterygota</taxon>
        <taxon>Coleoptera</taxon>
        <taxon>Polyphaga</taxon>
        <taxon>Cucujiformia</taxon>
        <taxon>Tenebrionidae</taxon>
        <taxon>Tenebrionidae incertae sedis</taxon>
        <taxon>Tribolium</taxon>
    </lineage>
</organism>
<feature type="compositionally biased region" description="Polar residues" evidence="2">
    <location>
        <begin position="1"/>
        <end position="18"/>
    </location>
</feature>
<dbReference type="Proteomes" id="UP000007266">
    <property type="component" value="Linkage group 7"/>
</dbReference>
<keyword evidence="4" id="KW-1185">Reference proteome</keyword>
<keyword evidence="1" id="KW-0175">Coiled coil</keyword>
<reference evidence="3 4" key="2">
    <citation type="journal article" date="2010" name="Nucleic Acids Res.">
        <title>BeetleBase in 2010: revisions to provide comprehensive genomic information for Tribolium castaneum.</title>
        <authorList>
            <person name="Kim H.S."/>
            <person name="Murphy T."/>
            <person name="Xia J."/>
            <person name="Caragea D."/>
            <person name="Park Y."/>
            <person name="Beeman R.W."/>
            <person name="Lorenzen M.D."/>
            <person name="Butcher S."/>
            <person name="Manak J.R."/>
            <person name="Brown S.J."/>
        </authorList>
    </citation>
    <scope>GENOME REANNOTATION</scope>
    <source>
        <strain evidence="3 4">Georgia GA2</strain>
    </source>
</reference>
<evidence type="ECO:0000313" key="4">
    <source>
        <dbReference type="Proteomes" id="UP000007266"/>
    </source>
</evidence>
<proteinExistence type="predicted"/>
<evidence type="ECO:0000256" key="2">
    <source>
        <dbReference type="SAM" id="MobiDB-lite"/>
    </source>
</evidence>
<sequence>MGHTSQRARGSNGATDGQVQGARYRDSMAPQSVERLKSLLREVAPALKGVRVQSLRTLKDGVVLQTLSKAEVEAVEKCTKLEALGFSTDRVMGRKLRCLVYDVPREMTDEDLLTELYAKNCDMENESGWCVSDWPKFNACFLNEELEVENEFSCLDAESMTERMSKMVRRAGDRSFGVSQGFSSRKVRWWNEELEGLRDRCRRLRKEFQRLRRHNAEGQDAARAQYIEEWNVYNNEIRIAREDWRRVLEGMRLLVENDEEENGVREIVLNEDRFKAYVEFARNQLGIWMELRPHQRGAMN</sequence>
<dbReference type="InParanoid" id="D6WS94"/>
<dbReference type="HOGENOM" id="CLU_928522_0_0_1"/>
<evidence type="ECO:0000256" key="1">
    <source>
        <dbReference type="SAM" id="Coils"/>
    </source>
</evidence>
<feature type="coiled-coil region" evidence="1">
    <location>
        <begin position="187"/>
        <end position="214"/>
    </location>
</feature>
<accession>D6WS94</accession>
<evidence type="ECO:0000313" key="3">
    <source>
        <dbReference type="EMBL" id="EFA07107.1"/>
    </source>
</evidence>
<dbReference type="AlphaFoldDB" id="D6WS94"/>
<name>D6WS94_TRICA</name>
<feature type="region of interest" description="Disordered" evidence="2">
    <location>
        <begin position="1"/>
        <end position="29"/>
    </location>
</feature>
<dbReference type="PhylomeDB" id="D6WS94"/>
<protein>
    <submittedName>
        <fullName evidence="3">Uncharacterized protein</fullName>
    </submittedName>
</protein>